<name>A0AAD4E296_9AGAM</name>
<evidence type="ECO:0000313" key="2">
    <source>
        <dbReference type="Proteomes" id="UP001195769"/>
    </source>
</evidence>
<keyword evidence="2" id="KW-1185">Reference proteome</keyword>
<comment type="caution">
    <text evidence="1">The sequence shown here is derived from an EMBL/GenBank/DDBJ whole genome shotgun (WGS) entry which is preliminary data.</text>
</comment>
<gene>
    <name evidence="1" type="ORF">F5891DRAFT_956346</name>
</gene>
<feature type="non-terminal residue" evidence="1">
    <location>
        <position position="1"/>
    </location>
</feature>
<protein>
    <submittedName>
        <fullName evidence="1">Uncharacterized protein</fullName>
    </submittedName>
</protein>
<proteinExistence type="predicted"/>
<sequence>HDCALIRVQDKDGCDKNIFVKLLFMFKHIVSNRTLDLALVLPMDASPRQRLLDRDLRLTRLRTRPAALSEFITLHSIIHGALLVPDFDNNRDYFLVDYIDTDMFLHVQRKLI</sequence>
<dbReference type="AlphaFoldDB" id="A0AAD4E296"/>
<dbReference type="GeneID" id="64669699"/>
<dbReference type="Proteomes" id="UP001195769">
    <property type="component" value="Unassembled WGS sequence"/>
</dbReference>
<accession>A0AAD4E296</accession>
<evidence type="ECO:0000313" key="1">
    <source>
        <dbReference type="EMBL" id="KAG1897931.1"/>
    </source>
</evidence>
<organism evidence="1 2">
    <name type="scientific">Suillus fuscotomentosus</name>
    <dbReference type="NCBI Taxonomy" id="1912939"/>
    <lineage>
        <taxon>Eukaryota</taxon>
        <taxon>Fungi</taxon>
        <taxon>Dikarya</taxon>
        <taxon>Basidiomycota</taxon>
        <taxon>Agaricomycotina</taxon>
        <taxon>Agaricomycetes</taxon>
        <taxon>Agaricomycetidae</taxon>
        <taxon>Boletales</taxon>
        <taxon>Suillineae</taxon>
        <taxon>Suillaceae</taxon>
        <taxon>Suillus</taxon>
    </lineage>
</organism>
<dbReference type="RefSeq" id="XP_041223507.1">
    <property type="nucleotide sequence ID" value="XM_041375401.1"/>
</dbReference>
<dbReference type="EMBL" id="JABBWK010000042">
    <property type="protein sequence ID" value="KAG1897931.1"/>
    <property type="molecule type" value="Genomic_DNA"/>
</dbReference>
<reference evidence="1" key="1">
    <citation type="journal article" date="2020" name="New Phytol.">
        <title>Comparative genomics reveals dynamic genome evolution in host specialist ectomycorrhizal fungi.</title>
        <authorList>
            <person name="Lofgren L.A."/>
            <person name="Nguyen N.H."/>
            <person name="Vilgalys R."/>
            <person name="Ruytinx J."/>
            <person name="Liao H.L."/>
            <person name="Branco S."/>
            <person name="Kuo A."/>
            <person name="LaButti K."/>
            <person name="Lipzen A."/>
            <person name="Andreopoulos W."/>
            <person name="Pangilinan J."/>
            <person name="Riley R."/>
            <person name="Hundley H."/>
            <person name="Na H."/>
            <person name="Barry K."/>
            <person name="Grigoriev I.V."/>
            <person name="Stajich J.E."/>
            <person name="Kennedy P.G."/>
        </authorList>
    </citation>
    <scope>NUCLEOTIDE SEQUENCE</scope>
    <source>
        <strain evidence="1">FC203</strain>
    </source>
</reference>